<reference evidence="1" key="1">
    <citation type="submission" date="2022-07" db="EMBL/GenBank/DDBJ databases">
        <title>Phylogenomic reconstructions and comparative analyses of Kickxellomycotina fungi.</title>
        <authorList>
            <person name="Reynolds N.K."/>
            <person name="Stajich J.E."/>
            <person name="Barry K."/>
            <person name="Grigoriev I.V."/>
            <person name="Crous P."/>
            <person name="Smith M.E."/>
        </authorList>
    </citation>
    <scope>NUCLEOTIDE SEQUENCE</scope>
    <source>
        <strain evidence="1">NBRC 105414</strain>
    </source>
</reference>
<evidence type="ECO:0000313" key="2">
    <source>
        <dbReference type="Proteomes" id="UP001140217"/>
    </source>
</evidence>
<name>A0A9W8LLT3_9FUNG</name>
<dbReference type="AlphaFoldDB" id="A0A9W8LLT3"/>
<dbReference type="Proteomes" id="UP001140217">
    <property type="component" value="Unassembled WGS sequence"/>
</dbReference>
<evidence type="ECO:0000313" key="1">
    <source>
        <dbReference type="EMBL" id="KAJ2784419.1"/>
    </source>
</evidence>
<keyword evidence="2" id="KW-1185">Reference proteome</keyword>
<gene>
    <name evidence="1" type="ORF">H4R18_001129</name>
</gene>
<dbReference type="OrthoDB" id="61900at2759"/>
<dbReference type="EMBL" id="JANBUL010000027">
    <property type="protein sequence ID" value="KAJ2784419.1"/>
    <property type="molecule type" value="Genomic_DNA"/>
</dbReference>
<sequence length="204" mass="22413">MAQARRGSDEAVRRTARVLRQLYRREQQWLGARTAEQAARLTQQGQLRLSEQLHYGELAFVLLRLKPCALVDFAADRDQLQDYVAAAIAPTLRDLNALGAAAAAAAACADTTAACYPRPFRLVCARIDARLASPEVPSWTGAYVVYDESWPESAAWAAEHLLNPARTTISEAELARGLDYPGSIPQTAEDMRAIVPVSYLGRMK</sequence>
<comment type="caution">
    <text evidence="1">The sequence shown here is derived from an EMBL/GenBank/DDBJ whole genome shotgun (WGS) entry which is preliminary data.</text>
</comment>
<accession>A0A9W8LLT3</accession>
<protein>
    <submittedName>
        <fullName evidence="1">Uncharacterized protein</fullName>
    </submittedName>
</protein>
<organism evidence="1 2">
    <name type="scientific">Coemansia javaensis</name>
    <dbReference type="NCBI Taxonomy" id="2761396"/>
    <lineage>
        <taxon>Eukaryota</taxon>
        <taxon>Fungi</taxon>
        <taxon>Fungi incertae sedis</taxon>
        <taxon>Zoopagomycota</taxon>
        <taxon>Kickxellomycotina</taxon>
        <taxon>Kickxellomycetes</taxon>
        <taxon>Kickxellales</taxon>
        <taxon>Kickxellaceae</taxon>
        <taxon>Coemansia</taxon>
    </lineage>
</organism>
<proteinExistence type="predicted"/>